<proteinExistence type="predicted"/>
<dbReference type="HOGENOM" id="CLU_050404_0_0_1"/>
<evidence type="ECO:0000313" key="2">
    <source>
        <dbReference type="EMBL" id="KID63400.1"/>
    </source>
</evidence>
<dbReference type="OrthoDB" id="3903267at2759"/>
<evidence type="ECO:0000256" key="1">
    <source>
        <dbReference type="SAM" id="MobiDB-lite"/>
    </source>
</evidence>
<feature type="region of interest" description="Disordered" evidence="1">
    <location>
        <begin position="1"/>
        <end position="68"/>
    </location>
</feature>
<dbReference type="EMBL" id="AZNF01000010">
    <property type="protein sequence ID" value="KID63400.1"/>
    <property type="molecule type" value="Genomic_DNA"/>
</dbReference>
<comment type="caution">
    <text evidence="2">The sequence shown here is derived from an EMBL/GenBank/DDBJ whole genome shotgun (WGS) entry which is preliminary data.</text>
</comment>
<accession>A0A0B4EMV5</accession>
<keyword evidence="3" id="KW-1185">Reference proteome</keyword>
<name>A0A0B4EMV5_METAF</name>
<protein>
    <submittedName>
        <fullName evidence="2">Proteinrelated to RNA-binding protein cabeza</fullName>
    </submittedName>
</protein>
<feature type="compositionally biased region" description="Polar residues" evidence="1">
    <location>
        <begin position="218"/>
        <end position="229"/>
    </location>
</feature>
<evidence type="ECO:0000313" key="3">
    <source>
        <dbReference type="Proteomes" id="UP000031186"/>
    </source>
</evidence>
<feature type="compositionally biased region" description="Polar residues" evidence="1">
    <location>
        <begin position="285"/>
        <end position="298"/>
    </location>
</feature>
<dbReference type="AlphaFoldDB" id="A0A0B4EMV5"/>
<dbReference type="VEuPathDB" id="FungiDB:MAN_07601"/>
<sequence length="443" mass="48733">MVAAPARKTNASKSRSPAKDRRAVSRTQSAEASLVSSSAPSSPAKTETPRTARYSHHLPTDQQRKGNGRVAGRNLIMWNRPRMAEKLLLHIHYECSRHKLQLPWDAIAHRFHPGSSGAAIIQHINRLRREVLVEGHLVPPLTQRSTATPNDPNLRGYVRRGTEGDYVETTRPVYFDERLDDPKFSIPGDFPFNEESMEPEVGLGTSSAGSEEGDYRQDSPTPMTRNSLKSSNGSMEFYETLTPHFVAPIEVVRDTRPPHLPQHVCHEAVEMEPTHSRHFSHESDSGTNPFKGTASPNESFETDISAVTPGHVAFPSVPHQHTNHGYRMAALQSWSHPFMYQMSLPPKMHTSAFSFDHQDCLQASFHMGMPFAMASPYEPYMALDPGLMKQGTAQPVAIAAAAAKEGAMQAEPATAHGARIGDPCIGVADADETKVADISTPLT</sequence>
<organism evidence="2 3">
    <name type="scientific">Metarhizium anisopliae (strain ARSEF 549)</name>
    <dbReference type="NCBI Taxonomy" id="3151832"/>
    <lineage>
        <taxon>Eukaryota</taxon>
        <taxon>Fungi</taxon>
        <taxon>Dikarya</taxon>
        <taxon>Ascomycota</taxon>
        <taxon>Pezizomycotina</taxon>
        <taxon>Sordariomycetes</taxon>
        <taxon>Hypocreomycetidae</taxon>
        <taxon>Hypocreales</taxon>
        <taxon>Clavicipitaceae</taxon>
        <taxon>Metarhizium</taxon>
    </lineage>
</organism>
<feature type="region of interest" description="Disordered" evidence="1">
    <location>
        <begin position="191"/>
        <end position="229"/>
    </location>
</feature>
<feature type="compositionally biased region" description="Low complexity" evidence="1">
    <location>
        <begin position="29"/>
        <end position="44"/>
    </location>
</feature>
<feature type="non-terminal residue" evidence="2">
    <location>
        <position position="1"/>
    </location>
</feature>
<reference evidence="2 3" key="1">
    <citation type="journal article" date="2014" name="Proc. Natl. Acad. Sci. U.S.A.">
        <title>Trajectory and genomic determinants of fungal-pathogen speciation and host adaptation.</title>
        <authorList>
            <person name="Hu X."/>
            <person name="Xiao G."/>
            <person name="Zheng P."/>
            <person name="Shang Y."/>
            <person name="Su Y."/>
            <person name="Zhang X."/>
            <person name="Liu X."/>
            <person name="Zhan S."/>
            <person name="St Leger R.J."/>
            <person name="Wang C."/>
        </authorList>
    </citation>
    <scope>NUCLEOTIDE SEQUENCE [LARGE SCALE GENOMIC DNA]</scope>
    <source>
        <strain evidence="2 3">ARSEF 549</strain>
    </source>
</reference>
<gene>
    <name evidence="2" type="ORF">MAN_07601</name>
</gene>
<dbReference type="Proteomes" id="UP000031186">
    <property type="component" value="Unassembled WGS sequence"/>
</dbReference>
<feature type="region of interest" description="Disordered" evidence="1">
    <location>
        <begin position="277"/>
        <end position="298"/>
    </location>
</feature>